<evidence type="ECO:0000256" key="1">
    <source>
        <dbReference type="SAM" id="MobiDB-lite"/>
    </source>
</evidence>
<evidence type="ECO:0008006" key="5">
    <source>
        <dbReference type="Google" id="ProtNLM"/>
    </source>
</evidence>
<keyword evidence="2" id="KW-0812">Transmembrane</keyword>
<dbReference type="Proteomes" id="UP000295129">
    <property type="component" value="Unassembled WGS sequence"/>
</dbReference>
<feature type="compositionally biased region" description="Low complexity" evidence="1">
    <location>
        <begin position="358"/>
        <end position="369"/>
    </location>
</feature>
<proteinExistence type="predicted"/>
<feature type="region of interest" description="Disordered" evidence="1">
    <location>
        <begin position="118"/>
        <end position="156"/>
    </location>
</feature>
<keyword evidence="2" id="KW-1133">Transmembrane helix</keyword>
<evidence type="ECO:0000256" key="2">
    <source>
        <dbReference type="SAM" id="Phobius"/>
    </source>
</evidence>
<sequence length="660" mass="70342">MLLPLAWPGIAGAVVLGEVTSVSPLGTPFRVELRSLDGRVDDAGECLRVATEEGGELPAVRNVRISATGSGASARIIISSAAAVNEPAVQLTLQNACDSRLQRRYTLLLPFPDQVADAPQRPAASAASPPSAAATQTTPASGGHAPAPAAAGQHWTTAPGESLASLAEALHPQDRAAQRRFIAATARANPERFPNAGSHSRELPPGTDLLIPSPAQQARTRSHPTEQAAAALSPDTPSRQRQIPAGEQGNPTAPARSRNDRLVVGEQEATPPRNYSAEPDSPGWVRKEQALAGAVDRTIVAQMELLARIKELEEMQAQLSARAARLGIALPPELQRPSVSPLPEPLSPPPEAPPPAAEEPSAPAVFAEPQTPPAEEDPPSTQTATTPPAPEAAPPATTPSDTNDDTAWQIPALLAAVVILLVLLFLRQRERRLETFPVTTRAAFSEVPPSLPPEAPATEPAPTPQPLTHISGVAPLDWDGSPVSQAERRAVAPLEPEDENVEEHDSAIELAEIMMSFGRVHGAAETLAEFIRSNPKQAVTPWLKLLEVYRAAGLRSEFDGLARQLNKTFNVKAVTWDNFDQARRATATLEQMPHIISALQATWGTREAQAYLQTLLRDNRDGTREGFPLNVIDDILTLAAILEMELGPYRPTQEETDATA</sequence>
<organism evidence="3 4">
    <name type="scientific">Azoarcus indigens</name>
    <dbReference type="NCBI Taxonomy" id="29545"/>
    <lineage>
        <taxon>Bacteria</taxon>
        <taxon>Pseudomonadati</taxon>
        <taxon>Pseudomonadota</taxon>
        <taxon>Betaproteobacteria</taxon>
        <taxon>Rhodocyclales</taxon>
        <taxon>Zoogloeaceae</taxon>
        <taxon>Azoarcus</taxon>
    </lineage>
</organism>
<feature type="compositionally biased region" description="Pro residues" evidence="1">
    <location>
        <begin position="340"/>
        <end position="357"/>
    </location>
</feature>
<feature type="transmembrane region" description="Helical" evidence="2">
    <location>
        <begin position="408"/>
        <end position="426"/>
    </location>
</feature>
<feature type="region of interest" description="Disordered" evidence="1">
    <location>
        <begin position="188"/>
        <end position="283"/>
    </location>
</feature>
<gene>
    <name evidence="3" type="ORF">C7389_104116</name>
</gene>
<feature type="compositionally biased region" description="Pro residues" evidence="1">
    <location>
        <begin position="387"/>
        <end position="397"/>
    </location>
</feature>
<dbReference type="AlphaFoldDB" id="A0A4V6PQQ0"/>
<keyword evidence="4" id="KW-1185">Reference proteome</keyword>
<feature type="region of interest" description="Disordered" evidence="1">
    <location>
        <begin position="445"/>
        <end position="502"/>
    </location>
</feature>
<accession>A0A4V6PQQ0</accession>
<name>A0A4V6PQQ0_9RHOO</name>
<keyword evidence="2" id="KW-0472">Membrane</keyword>
<dbReference type="RefSeq" id="WP_133589547.1">
    <property type="nucleotide sequence ID" value="NZ_SNVV01000004.1"/>
</dbReference>
<feature type="compositionally biased region" description="Pro residues" evidence="1">
    <location>
        <begin position="449"/>
        <end position="465"/>
    </location>
</feature>
<reference evidence="3 4" key="1">
    <citation type="submission" date="2019-03" db="EMBL/GenBank/DDBJ databases">
        <title>Genomic Encyclopedia of Type Strains, Phase IV (KMG-IV): sequencing the most valuable type-strain genomes for metagenomic binning, comparative biology and taxonomic classification.</title>
        <authorList>
            <person name="Goeker M."/>
        </authorList>
    </citation>
    <scope>NUCLEOTIDE SEQUENCE [LARGE SCALE GENOMIC DNA]</scope>
    <source>
        <strain evidence="3 4">DSM 12121</strain>
    </source>
</reference>
<evidence type="ECO:0000313" key="3">
    <source>
        <dbReference type="EMBL" id="TDN53762.1"/>
    </source>
</evidence>
<comment type="caution">
    <text evidence="3">The sequence shown here is derived from an EMBL/GenBank/DDBJ whole genome shotgun (WGS) entry which is preliminary data.</text>
</comment>
<dbReference type="EMBL" id="SNVV01000004">
    <property type="protein sequence ID" value="TDN53762.1"/>
    <property type="molecule type" value="Genomic_DNA"/>
</dbReference>
<protein>
    <recommendedName>
        <fullName evidence="5">Tfp pilus assembly protein FimV</fullName>
    </recommendedName>
</protein>
<feature type="compositionally biased region" description="Low complexity" evidence="1">
    <location>
        <begin position="118"/>
        <end position="152"/>
    </location>
</feature>
<dbReference type="OrthoDB" id="9177851at2"/>
<evidence type="ECO:0000313" key="4">
    <source>
        <dbReference type="Proteomes" id="UP000295129"/>
    </source>
</evidence>
<feature type="region of interest" description="Disordered" evidence="1">
    <location>
        <begin position="335"/>
        <end position="404"/>
    </location>
</feature>